<evidence type="ECO:0000313" key="3">
    <source>
        <dbReference type="Proteomes" id="UP000234545"/>
    </source>
</evidence>
<evidence type="ECO:0000313" key="2">
    <source>
        <dbReference type="EMBL" id="PKY66980.1"/>
    </source>
</evidence>
<reference evidence="2 3" key="1">
    <citation type="submission" date="2017-12" db="EMBL/GenBank/DDBJ databases">
        <title>Phylogenetic diversity of female urinary microbiome.</title>
        <authorList>
            <person name="Thomas-White K."/>
            <person name="Wolfe A.J."/>
        </authorList>
    </citation>
    <scope>NUCLEOTIDE SEQUENCE [LARGE SCALE GENOMIC DNA]</scope>
    <source>
        <strain evidence="2 3">UMB0250</strain>
    </source>
</reference>
<evidence type="ECO:0000256" key="1">
    <source>
        <dbReference type="SAM" id="MobiDB-lite"/>
    </source>
</evidence>
<feature type="region of interest" description="Disordered" evidence="1">
    <location>
        <begin position="1"/>
        <end position="20"/>
    </location>
</feature>
<comment type="caution">
    <text evidence="2">The sequence shown here is derived from an EMBL/GenBank/DDBJ whole genome shotgun (WGS) entry which is preliminary data.</text>
</comment>
<evidence type="ECO:0008006" key="4">
    <source>
        <dbReference type="Google" id="ProtNLM"/>
    </source>
</evidence>
<gene>
    <name evidence="2" type="ORF">CYJ25_01700</name>
</gene>
<dbReference type="Proteomes" id="UP000234545">
    <property type="component" value="Unassembled WGS sequence"/>
</dbReference>
<accession>A0A2I1I773</accession>
<dbReference type="RefSeq" id="WP_101627477.1">
    <property type="nucleotide sequence ID" value="NZ_PKKJ01000001.1"/>
</dbReference>
<sequence>MTTLEDWQAWAKNNGEPTTTPENMSKLLRSADRLLALTFPHALMRADEGVRALFVEAACVQAMFWHDNQITPFNPGVTASSTVASSSLLSGSVSFAGAETTVAARNAYATRVCPEAVAVLKLAGVYPAPVGVIG</sequence>
<protein>
    <recommendedName>
        <fullName evidence="4">Head-to-tail adaptor</fullName>
    </recommendedName>
</protein>
<name>A0A2I1I773_9ACTO</name>
<dbReference type="EMBL" id="PKKJ01000001">
    <property type="protein sequence ID" value="PKY66980.1"/>
    <property type="molecule type" value="Genomic_DNA"/>
</dbReference>
<proteinExistence type="predicted"/>
<dbReference type="AlphaFoldDB" id="A0A2I1I773"/>
<organism evidence="2 3">
    <name type="scientific">Schaalia turicensis</name>
    <dbReference type="NCBI Taxonomy" id="131111"/>
    <lineage>
        <taxon>Bacteria</taxon>
        <taxon>Bacillati</taxon>
        <taxon>Actinomycetota</taxon>
        <taxon>Actinomycetes</taxon>
        <taxon>Actinomycetales</taxon>
        <taxon>Actinomycetaceae</taxon>
        <taxon>Schaalia</taxon>
    </lineage>
</organism>